<gene>
    <name evidence="2" type="ORF">K7862_05205</name>
</gene>
<feature type="compositionally biased region" description="Acidic residues" evidence="1">
    <location>
        <begin position="45"/>
        <end position="57"/>
    </location>
</feature>
<dbReference type="EMBL" id="JAINZZ010000004">
    <property type="protein sequence ID" value="MBY8877038.1"/>
    <property type="molecule type" value="Genomic_DNA"/>
</dbReference>
<dbReference type="Proteomes" id="UP000778578">
    <property type="component" value="Unassembled WGS sequence"/>
</dbReference>
<accession>A0ABS7Q239</accession>
<evidence type="ECO:0000313" key="2">
    <source>
        <dbReference type="EMBL" id="MBY8877038.1"/>
    </source>
</evidence>
<keyword evidence="3" id="KW-1185">Reference proteome</keyword>
<name>A0ABS7Q239_9ACTN</name>
<comment type="caution">
    <text evidence="2">The sequence shown here is derived from an EMBL/GenBank/DDBJ whole genome shotgun (WGS) entry which is preliminary data.</text>
</comment>
<protein>
    <submittedName>
        <fullName evidence="2">Uncharacterized protein</fullName>
    </submittedName>
</protein>
<feature type="region of interest" description="Disordered" evidence="1">
    <location>
        <begin position="1"/>
        <end position="66"/>
    </location>
</feature>
<proteinExistence type="predicted"/>
<organism evidence="2 3">
    <name type="scientific">Actinacidiphila acidipaludis</name>
    <dbReference type="NCBI Taxonomy" id="2873382"/>
    <lineage>
        <taxon>Bacteria</taxon>
        <taxon>Bacillati</taxon>
        <taxon>Actinomycetota</taxon>
        <taxon>Actinomycetes</taxon>
        <taxon>Kitasatosporales</taxon>
        <taxon>Streptomycetaceae</taxon>
        <taxon>Actinacidiphila</taxon>
    </lineage>
</organism>
<sequence>MPETPETPHSSDDAGSSPEAGTPEGSAAAEGSASPDAAGGREGSDAAEEAEAPETAEDAAAAAPDDAEPVNLVEAAVLEAAARVTLPFQAARADRSFATAFWYNDLVETAAGHEVIRQYLVTAESRTRYELGQFTLRDGLAAPELPADELVLPSFARKWTRLGDLGVAVMPTTDLHIHAEKRGWHWTTDEVTAGLAAQPADIAQIGAEPLPAYALGHTVEEQAGRKHPDRPQVLLPGAVTRTSDDPAAPVRWTTPLPDGFAGAPVFAAVPMDDDQIKLVCLGLLLPAIRPVAPRQAPEGAPAATTPAASATVVTFDLLRPAIHAVTPSLKRHWWQRR</sequence>
<dbReference type="RefSeq" id="WP_222961089.1">
    <property type="nucleotide sequence ID" value="NZ_JAINZZ010000004.1"/>
</dbReference>
<feature type="compositionally biased region" description="Low complexity" evidence="1">
    <location>
        <begin position="18"/>
        <end position="38"/>
    </location>
</feature>
<evidence type="ECO:0000256" key="1">
    <source>
        <dbReference type="SAM" id="MobiDB-lite"/>
    </source>
</evidence>
<evidence type="ECO:0000313" key="3">
    <source>
        <dbReference type="Proteomes" id="UP000778578"/>
    </source>
</evidence>
<reference evidence="2 3" key="1">
    <citation type="submission" date="2021-08" db="EMBL/GenBank/DDBJ databases">
        <title>WGS of actinomycetes from Thailand.</title>
        <authorList>
            <person name="Thawai C."/>
        </authorList>
    </citation>
    <scope>NUCLEOTIDE SEQUENCE [LARGE SCALE GENOMIC DNA]</scope>
    <source>
        <strain evidence="2 3">PLK6-54</strain>
    </source>
</reference>